<proteinExistence type="predicted"/>
<organism evidence="1 2">
    <name type="scientific">Evansella cellulosilytica (strain ATCC 21833 / DSM 2522 / FERM P-1141 / JCM 9156 / N-4)</name>
    <name type="common">Bacillus cellulosilyticus</name>
    <dbReference type="NCBI Taxonomy" id="649639"/>
    <lineage>
        <taxon>Bacteria</taxon>
        <taxon>Bacillati</taxon>
        <taxon>Bacillota</taxon>
        <taxon>Bacilli</taxon>
        <taxon>Bacillales</taxon>
        <taxon>Bacillaceae</taxon>
        <taxon>Evansella</taxon>
    </lineage>
</organism>
<dbReference type="AlphaFoldDB" id="E6U1S8"/>
<reference evidence="1" key="1">
    <citation type="submission" date="2010-12" db="EMBL/GenBank/DDBJ databases">
        <title>Complete sequence of Bacillus cellulosilyticus DSM 2522.</title>
        <authorList>
            <consortium name="US DOE Joint Genome Institute"/>
            <person name="Lucas S."/>
            <person name="Copeland A."/>
            <person name="Lapidus A."/>
            <person name="Cheng J.-F."/>
            <person name="Bruce D."/>
            <person name="Goodwin L."/>
            <person name="Pitluck S."/>
            <person name="Chertkov O."/>
            <person name="Detter J.C."/>
            <person name="Han C."/>
            <person name="Tapia R."/>
            <person name="Land M."/>
            <person name="Hauser L."/>
            <person name="Jeffries C."/>
            <person name="Kyrpides N."/>
            <person name="Ivanova N."/>
            <person name="Mikhailova N."/>
            <person name="Brumm P."/>
            <person name="Mead D."/>
            <person name="Woyke T."/>
        </authorList>
    </citation>
    <scope>NUCLEOTIDE SEQUENCE [LARGE SCALE GENOMIC DNA]</scope>
    <source>
        <strain evidence="1">DSM 2522</strain>
    </source>
</reference>
<dbReference type="eggNOG" id="ENOG50339ME">
    <property type="taxonomic scope" value="Bacteria"/>
</dbReference>
<dbReference type="OrthoDB" id="2439488at2"/>
<name>E6U1S8_EVAC2</name>
<dbReference type="STRING" id="649639.Bcell_3333"/>
<sequence length="82" mass="9427">MYEQNYAYQEDNRGGEVKYVSLYDPFLMQTLQSLLGRMVVVETSKGSVHGKLADAKPDHVSVQTKEATFFIRVQEIVWVMPK</sequence>
<evidence type="ECO:0008006" key="3">
    <source>
        <dbReference type="Google" id="ProtNLM"/>
    </source>
</evidence>
<accession>E6U1S8</accession>
<dbReference type="Proteomes" id="UP000001401">
    <property type="component" value="Chromosome"/>
</dbReference>
<protein>
    <recommendedName>
        <fullName evidence="3">DUF2642 domain-containing protein</fullName>
    </recommendedName>
</protein>
<dbReference type="Pfam" id="PF10842">
    <property type="entry name" value="DUF2642"/>
    <property type="match status" value="1"/>
</dbReference>
<dbReference type="InterPro" id="IPR020139">
    <property type="entry name" value="DUF2642"/>
</dbReference>
<dbReference type="KEGG" id="bco:Bcell_3333"/>
<evidence type="ECO:0000313" key="2">
    <source>
        <dbReference type="Proteomes" id="UP000001401"/>
    </source>
</evidence>
<gene>
    <name evidence="1" type="ordered locus">Bcell_3333</name>
</gene>
<dbReference type="RefSeq" id="WP_013489906.1">
    <property type="nucleotide sequence ID" value="NC_014829.1"/>
</dbReference>
<keyword evidence="2" id="KW-1185">Reference proteome</keyword>
<dbReference type="HOGENOM" id="CLU_189924_0_1_9"/>
<evidence type="ECO:0000313" key="1">
    <source>
        <dbReference type="EMBL" id="ADU31575.1"/>
    </source>
</evidence>
<dbReference type="EMBL" id="CP002394">
    <property type="protein sequence ID" value="ADU31575.1"/>
    <property type="molecule type" value="Genomic_DNA"/>
</dbReference>